<dbReference type="SUPFAM" id="SSF48452">
    <property type="entry name" value="TPR-like"/>
    <property type="match status" value="2"/>
</dbReference>
<evidence type="ECO:0000256" key="1">
    <source>
        <dbReference type="ARBA" id="ARBA00004442"/>
    </source>
</evidence>
<dbReference type="Proteomes" id="UP001220610">
    <property type="component" value="Chromosome"/>
</dbReference>
<dbReference type="EMBL" id="CP119311">
    <property type="protein sequence ID" value="WEK34319.1"/>
    <property type="molecule type" value="Genomic_DNA"/>
</dbReference>
<name>A0AAJ5WQP2_9BACT</name>
<reference evidence="7" key="1">
    <citation type="submission" date="2023-03" db="EMBL/GenBank/DDBJ databases">
        <title>Andean soil-derived lignocellulolytic bacterial consortium as a source of novel taxa and putative plastic-active enzymes.</title>
        <authorList>
            <person name="Diaz-Garcia L."/>
            <person name="Chuvochina M."/>
            <person name="Feuerriegel G."/>
            <person name="Bunk B."/>
            <person name="Sproer C."/>
            <person name="Streit W.R."/>
            <person name="Rodriguez L.M."/>
            <person name="Overmann J."/>
            <person name="Jimenez D.J."/>
        </authorList>
    </citation>
    <scope>NUCLEOTIDE SEQUENCE</scope>
    <source>
        <strain evidence="7">MAG 7</strain>
    </source>
</reference>
<evidence type="ECO:0000256" key="3">
    <source>
        <dbReference type="ARBA" id="ARBA00022729"/>
    </source>
</evidence>
<keyword evidence="4" id="KW-0472">Membrane</keyword>
<protein>
    <submittedName>
        <fullName evidence="7">RagB/SusD family nutrient uptake outer membrane protein</fullName>
    </submittedName>
</protein>
<evidence type="ECO:0000313" key="7">
    <source>
        <dbReference type="EMBL" id="WEK34319.1"/>
    </source>
</evidence>
<dbReference type="Gene3D" id="1.25.40.390">
    <property type="match status" value="2"/>
</dbReference>
<proteinExistence type="inferred from homology"/>
<feature type="domain" description="RagB/SusD" evidence="6">
    <location>
        <begin position="578"/>
        <end position="654"/>
    </location>
</feature>
<organism evidence="7 8">
    <name type="scientific">Candidatus Pseudobacter hemicellulosilyticus</name>
    <dbReference type="NCBI Taxonomy" id="3121375"/>
    <lineage>
        <taxon>Bacteria</taxon>
        <taxon>Pseudomonadati</taxon>
        <taxon>Bacteroidota</taxon>
        <taxon>Chitinophagia</taxon>
        <taxon>Chitinophagales</taxon>
        <taxon>Chitinophagaceae</taxon>
        <taxon>Pseudobacter</taxon>
    </lineage>
</organism>
<dbReference type="InterPro" id="IPR011990">
    <property type="entry name" value="TPR-like_helical_dom_sf"/>
</dbReference>
<evidence type="ECO:0000256" key="5">
    <source>
        <dbReference type="ARBA" id="ARBA00023237"/>
    </source>
</evidence>
<dbReference type="Pfam" id="PF07980">
    <property type="entry name" value="SusD_RagB"/>
    <property type="match status" value="2"/>
</dbReference>
<evidence type="ECO:0000259" key="6">
    <source>
        <dbReference type="Pfam" id="PF07980"/>
    </source>
</evidence>
<dbReference type="PROSITE" id="PS51257">
    <property type="entry name" value="PROKAR_LIPOPROTEIN"/>
    <property type="match status" value="1"/>
</dbReference>
<dbReference type="Gene3D" id="2.60.120.260">
    <property type="entry name" value="Galactose-binding domain-like"/>
    <property type="match status" value="1"/>
</dbReference>
<sequence>MQKIYKGLFTCLVAATLSGCEKNLEPNLYGEIFPENFYQTPADLKAATTAVYHNLRLGGWGPYMFCDGSSLIMDEVATGEWTVKWSWENFLKGIWNTGDAMAYGFYNWVAPAVTKCTHVIAGIEDSPVDANLKAQYIAEMRALRAFFVYDIYRLYGPMPLITTRELALNPDPDYKPARPTAAEVVSFLEKELREAADVLAVTAPEYGRLTKGASLHYLLKLYMHEKSFEDGLRIANEIIGLNYYQLEPVYADIFSVANERNKEVIFSITAEALANYGNHSYVNILPGDYASPSGNSVDGWNGHRMPWAFYDSFDPADKRRELIIAEYRNKSGSNINLRSSGDIGALPLKYGIDPKAVGIWSGSDKIMDRYTEVLLFKAECLNEIYGPTAESIELINNIRRRAFGAGVIAEPETVLQESFDGSLNGEVFGNLTLKNFDGSGNSEWIYSKDGSGKLTGDNSLQVEVKRSGAEFWTLQIRTGDVPIVTNKNYTISFRAVADKDVSFDFRSEGPLGHTERINLTANQVRDISIPLNAPGGAGNAVMFFALGNTGSNYHLWLDELRLTATLKSTGGGVEDQLLKLSDYTDKSQLRERLLQERAWEFWYEGKRREDLIRMGDYVKEGKKHAQNFTDKNLRFPIPNAVMIENPRLIQNDGY</sequence>
<dbReference type="AlphaFoldDB" id="A0AAJ5WQP2"/>
<dbReference type="SUPFAM" id="SSF49785">
    <property type="entry name" value="Galactose-binding domain-like"/>
    <property type="match status" value="1"/>
</dbReference>
<gene>
    <name evidence="7" type="ORF">P0Y53_17675</name>
</gene>
<dbReference type="InterPro" id="IPR012944">
    <property type="entry name" value="SusD_RagB_dom"/>
</dbReference>
<evidence type="ECO:0000256" key="2">
    <source>
        <dbReference type="ARBA" id="ARBA00006275"/>
    </source>
</evidence>
<evidence type="ECO:0000256" key="4">
    <source>
        <dbReference type="ARBA" id="ARBA00023136"/>
    </source>
</evidence>
<dbReference type="GO" id="GO:0009279">
    <property type="term" value="C:cell outer membrane"/>
    <property type="evidence" value="ECO:0007669"/>
    <property type="project" value="UniProtKB-SubCell"/>
</dbReference>
<feature type="domain" description="RagB/SusD" evidence="6">
    <location>
        <begin position="362"/>
        <end position="403"/>
    </location>
</feature>
<evidence type="ECO:0000313" key="8">
    <source>
        <dbReference type="Proteomes" id="UP001220610"/>
    </source>
</evidence>
<dbReference type="InterPro" id="IPR008979">
    <property type="entry name" value="Galactose-bd-like_sf"/>
</dbReference>
<comment type="subcellular location">
    <subcellularLocation>
        <location evidence="1">Cell outer membrane</location>
    </subcellularLocation>
</comment>
<keyword evidence="3" id="KW-0732">Signal</keyword>
<keyword evidence="5" id="KW-0998">Cell outer membrane</keyword>
<comment type="similarity">
    <text evidence="2">Belongs to the SusD family.</text>
</comment>
<accession>A0AAJ5WQP2</accession>